<feature type="active site" description="Nucleophile" evidence="6">
    <location>
        <position position="477"/>
    </location>
</feature>
<sequence length="739" mass="83690">MTAWTVIVNAALDTGIHKHPSLDTWFMVTKKSTYVVGASADGYVVNLHWGKRLTQLDNLNATVTPKTLSQNPPITYALEELPAFGGLRYREHALKVDLPNGIRELNLLYSGAKIKGDNLLDIELHDGNRTDFKVTLHYEVDTENDMIRRSYTVKNGLSDRVNLDMALSAAWHPPTALNVDEKRELLTLAGEWNNEAQVQSTELKPGVAHTIESTRGFTDHVSFPYFAIRQVPSDVNPGTEVYFGTLAWGGSWEITAHTNTYGQIRITGGMHHLDFGWTLEPGESFTTPVFIAGFTDEGIPGARRRVPRHARKYQQASLQTQKDDSVYHPILYNSWEAVTFDVTYDKQVSLADKAAPLGVELFVIDDGWFGDRDNDSAGLGDWYPSKKKFPNGLKPLADHVHDLGMKFGVWFEPESVNPNSNLYREHPDWVLYYDGVPRYEARNQLLLNLGKPEVQDYIYDRVSSIIEESDIDYIKWDMNRPFQGVTMHDYDRNPREAWVLIARGYHNLLAKLKKRFPDLWIESCSSGGGRMDLSVLEYADQVWTSDNTRPDARLTIQYGASLFLPPRAMYGWVTDSGEDDNVHIPLSFRFHSSFMGGLGVGANLNNYSEKEMNETTGWISLYKRLRPVIQNGDLDWLVPPSREGQFIAASQTTSHDQQEAVILAFRMNSPFSAALNPVRPRYLKDDALYRVQIWLEDPYKIAEEYTMSGALLMHKGISLVGLNNAMFKSAVIYLKESSN</sequence>
<evidence type="ECO:0000256" key="7">
    <source>
        <dbReference type="PIRSR" id="PIRSR005536-2"/>
    </source>
</evidence>
<evidence type="ECO:0000256" key="3">
    <source>
        <dbReference type="ARBA" id="ARBA00022801"/>
    </source>
</evidence>
<dbReference type="Gene3D" id="3.20.20.70">
    <property type="entry name" value="Aldolase class I"/>
    <property type="match status" value="1"/>
</dbReference>
<dbReference type="FunFam" id="3.20.20.70:FF:000118">
    <property type="entry name" value="Alpha-galactosidase"/>
    <property type="match status" value="1"/>
</dbReference>
<comment type="caution">
    <text evidence="10">The sequence shown here is derived from an EMBL/GenBank/DDBJ whole genome shotgun (WGS) entry which is preliminary data.</text>
</comment>
<keyword evidence="11" id="KW-1185">Reference proteome</keyword>
<feature type="binding site" evidence="7">
    <location>
        <position position="546"/>
    </location>
    <ligand>
        <name>substrate</name>
    </ligand>
</feature>
<evidence type="ECO:0000313" key="11">
    <source>
        <dbReference type="Proteomes" id="UP000027586"/>
    </source>
</evidence>
<comment type="catalytic activity">
    <reaction evidence="1 5">
        <text>Hydrolysis of terminal, non-reducing alpha-D-galactose residues in alpha-D-galactosides, including galactose oligosaccharides, galactomannans and galactolipids.</text>
        <dbReference type="EC" id="3.2.1.22"/>
    </reaction>
</comment>
<dbReference type="Pfam" id="PF16874">
    <property type="entry name" value="Glyco_hydro_36C"/>
    <property type="match status" value="1"/>
</dbReference>
<dbReference type="PRINTS" id="PR00743">
    <property type="entry name" value="GLHYDRLASE36"/>
</dbReference>
<dbReference type="InterPro" id="IPR000111">
    <property type="entry name" value="Glyco_hydro_27/36_CS"/>
</dbReference>
<dbReference type="VEuPathDB" id="FungiDB:LCOR_03415.1"/>
<dbReference type="Pfam" id="PF02065">
    <property type="entry name" value="Melibiase"/>
    <property type="match status" value="1"/>
</dbReference>
<evidence type="ECO:0000313" key="10">
    <source>
        <dbReference type="EMBL" id="CDH51864.1"/>
    </source>
</evidence>
<evidence type="ECO:0000259" key="9">
    <source>
        <dbReference type="Pfam" id="PF16875"/>
    </source>
</evidence>
<evidence type="ECO:0000259" key="8">
    <source>
        <dbReference type="Pfam" id="PF16874"/>
    </source>
</evidence>
<dbReference type="InterPro" id="IPR031705">
    <property type="entry name" value="Glyco_hydro_36_C"/>
</dbReference>
<dbReference type="InterPro" id="IPR002252">
    <property type="entry name" value="Glyco_hydro_36"/>
</dbReference>
<feature type="domain" description="Glycosyl hydrolase family 36 N-terminal" evidence="9">
    <location>
        <begin position="42"/>
        <end position="280"/>
    </location>
</feature>
<feature type="binding site" evidence="7">
    <location>
        <position position="442"/>
    </location>
    <ligand>
        <name>substrate</name>
    </ligand>
</feature>
<dbReference type="CDD" id="cd14791">
    <property type="entry name" value="GH36"/>
    <property type="match status" value="1"/>
</dbReference>
<organism evidence="10 11">
    <name type="scientific">Lichtheimia corymbifera JMRC:FSU:9682</name>
    <dbReference type="NCBI Taxonomy" id="1263082"/>
    <lineage>
        <taxon>Eukaryota</taxon>
        <taxon>Fungi</taxon>
        <taxon>Fungi incertae sedis</taxon>
        <taxon>Mucoromycota</taxon>
        <taxon>Mucoromycotina</taxon>
        <taxon>Mucoromycetes</taxon>
        <taxon>Mucorales</taxon>
        <taxon>Lichtheimiaceae</taxon>
        <taxon>Lichtheimia</taxon>
    </lineage>
</organism>
<name>A0A068RPD0_9FUNG</name>
<dbReference type="Proteomes" id="UP000027586">
    <property type="component" value="Unassembled WGS sequence"/>
</dbReference>
<feature type="domain" description="Glycosyl hydrolase family 36 C-terminal" evidence="8">
    <location>
        <begin position="648"/>
        <end position="734"/>
    </location>
</feature>
<dbReference type="InterPro" id="IPR031704">
    <property type="entry name" value="Glyco_hydro_36_N"/>
</dbReference>
<dbReference type="InterPro" id="IPR013785">
    <property type="entry name" value="Aldolase_TIM"/>
</dbReference>
<evidence type="ECO:0000256" key="6">
    <source>
        <dbReference type="PIRSR" id="PIRSR005536-1"/>
    </source>
</evidence>
<feature type="active site" description="Proton donor" evidence="6">
    <location>
        <position position="546"/>
    </location>
</feature>
<evidence type="ECO:0000256" key="2">
    <source>
        <dbReference type="ARBA" id="ARBA00012755"/>
    </source>
</evidence>
<protein>
    <recommendedName>
        <fullName evidence="2 5">Alpha-galactosidase</fullName>
        <ecNumber evidence="2 5">3.2.1.22</ecNumber>
    </recommendedName>
</protein>
<dbReference type="AlphaFoldDB" id="A0A068RPD0"/>
<dbReference type="Pfam" id="PF16875">
    <property type="entry name" value="Glyco_hydro_36N"/>
    <property type="match status" value="1"/>
</dbReference>
<dbReference type="PANTHER" id="PTHR43053">
    <property type="entry name" value="GLYCOSIDASE FAMILY 31"/>
    <property type="match status" value="1"/>
</dbReference>
<dbReference type="GO" id="GO:0004557">
    <property type="term" value="F:alpha-galactosidase activity"/>
    <property type="evidence" value="ECO:0007669"/>
    <property type="project" value="UniProtKB-UniRule"/>
</dbReference>
<comment type="similarity">
    <text evidence="5">Belongs to the glycosyl hydrolase.</text>
</comment>
<dbReference type="InterPro" id="IPR050985">
    <property type="entry name" value="Alpha-glycosidase_related"/>
</dbReference>
<dbReference type="EC" id="3.2.1.22" evidence="2 5"/>
<dbReference type="OrthoDB" id="5795902at2759"/>
<reference evidence="10" key="1">
    <citation type="submission" date="2013-08" db="EMBL/GenBank/DDBJ databases">
        <title>Gene expansion shapes genome architecture in the human pathogen Lichtheimia corymbifera: an evolutionary genomics analysis in the ancient terrestrial Mucorales (Mucoromycotina).</title>
        <authorList>
            <person name="Schwartze V.U."/>
            <person name="Winter S."/>
            <person name="Shelest E."/>
            <person name="Marcet-Houben M."/>
            <person name="Horn F."/>
            <person name="Wehner S."/>
            <person name="Hoffmann K."/>
            <person name="Riege K."/>
            <person name="Sammeth M."/>
            <person name="Nowrousian M."/>
            <person name="Valiante V."/>
            <person name="Linde J."/>
            <person name="Jacobsen I.D."/>
            <person name="Marz M."/>
            <person name="Brakhage A.A."/>
            <person name="Gabaldon T."/>
            <person name="Bocker S."/>
            <person name="Voigt K."/>
        </authorList>
    </citation>
    <scope>NUCLEOTIDE SEQUENCE [LARGE SCALE GENOMIC DNA]</scope>
    <source>
        <strain evidence="10">FSU 9682</strain>
    </source>
</reference>
<dbReference type="STRING" id="1263082.A0A068RPD0"/>
<dbReference type="Gene3D" id="2.70.98.60">
    <property type="entry name" value="alpha-galactosidase from lactobacil brevis"/>
    <property type="match status" value="1"/>
</dbReference>
<feature type="binding site" evidence="7">
    <location>
        <begin position="475"/>
        <end position="479"/>
    </location>
    <ligand>
        <name>substrate</name>
    </ligand>
</feature>
<keyword evidence="3 5" id="KW-0378">Hydrolase</keyword>
<accession>A0A068RPD0</accession>
<dbReference type="InterPro" id="IPR017853">
    <property type="entry name" value="GH"/>
</dbReference>
<feature type="binding site" evidence="7">
    <location>
        <position position="524"/>
    </location>
    <ligand>
        <name>substrate</name>
    </ligand>
</feature>
<evidence type="ECO:0000256" key="5">
    <source>
        <dbReference type="PIRNR" id="PIRNR005536"/>
    </source>
</evidence>
<feature type="binding site" evidence="7">
    <location>
        <begin position="365"/>
        <end position="366"/>
    </location>
    <ligand>
        <name>substrate</name>
    </ligand>
</feature>
<dbReference type="PIRSF" id="PIRSF005536">
    <property type="entry name" value="Agal"/>
    <property type="match status" value="1"/>
</dbReference>
<dbReference type="PANTHER" id="PTHR43053:SF3">
    <property type="entry name" value="ALPHA-GALACTOSIDASE C-RELATED"/>
    <property type="match status" value="1"/>
</dbReference>
<dbReference type="InterPro" id="IPR038417">
    <property type="entry name" value="Alpga-gal_N_sf"/>
</dbReference>
<dbReference type="EMBL" id="CBTN010000011">
    <property type="protein sequence ID" value="CDH51864.1"/>
    <property type="molecule type" value="Genomic_DNA"/>
</dbReference>
<dbReference type="SUPFAM" id="SSF51445">
    <property type="entry name" value="(Trans)glycosidases"/>
    <property type="match status" value="1"/>
</dbReference>
<evidence type="ECO:0000256" key="4">
    <source>
        <dbReference type="ARBA" id="ARBA00023295"/>
    </source>
</evidence>
<dbReference type="Gene3D" id="2.60.40.1180">
    <property type="entry name" value="Golgi alpha-mannosidase II"/>
    <property type="match status" value="1"/>
</dbReference>
<dbReference type="InterPro" id="IPR013780">
    <property type="entry name" value="Glyco_hydro_b"/>
</dbReference>
<keyword evidence="4 5" id="KW-0326">Glycosidase</keyword>
<evidence type="ECO:0000256" key="1">
    <source>
        <dbReference type="ARBA" id="ARBA00001255"/>
    </source>
</evidence>
<dbReference type="GO" id="GO:0016052">
    <property type="term" value="P:carbohydrate catabolic process"/>
    <property type="evidence" value="ECO:0007669"/>
    <property type="project" value="InterPro"/>
</dbReference>
<proteinExistence type="inferred from homology"/>
<dbReference type="PROSITE" id="PS00512">
    <property type="entry name" value="ALPHA_GALACTOSIDASE"/>
    <property type="match status" value="1"/>
</dbReference>
<feature type="binding site" evidence="7">
    <location>
        <position position="192"/>
    </location>
    <ligand>
        <name>substrate</name>
    </ligand>
</feature>
<gene>
    <name evidence="10" type="ORF">LCOR_03415.1</name>
</gene>
<comment type="function">
    <text evidence="5">Hydrolyzes a variety of simple alpha-D-galactoside as well as more complex molecules such as oligosaccharides and polysaccharides.</text>
</comment>